<evidence type="ECO:0000313" key="3">
    <source>
        <dbReference type="Proteomes" id="UP000816034"/>
    </source>
</evidence>
<dbReference type="InterPro" id="IPR015943">
    <property type="entry name" value="WD40/YVTN_repeat-like_dom_sf"/>
</dbReference>
<protein>
    <submittedName>
        <fullName evidence="2">Uncharacterized protein</fullName>
    </submittedName>
</protein>
<dbReference type="Gene3D" id="2.130.10.10">
    <property type="entry name" value="YVTN repeat-like/Quinoprotein amine dehydrogenase"/>
    <property type="match status" value="1"/>
</dbReference>
<dbReference type="AlphaFoldDB" id="A0AA88GX34"/>
<dbReference type="InterPro" id="IPR036322">
    <property type="entry name" value="WD40_repeat_dom_sf"/>
</dbReference>
<accession>A0AA88GX34</accession>
<sequence>MTPPLLSAGSENGADENERHEEVPSSKMSAVQWSEKKQTTASSSAQPGSSSSSSNVSSTPPLVTLSQNSLPNHPILKINRQHPLKPYSKIKINSPVVNMVFAPIGEPKLAICTKLEVSIRELTGTEWTQTELFDLLFEEQEQFYCVRFTPDAEMLIIARSCFEPSIIMTMSLLDDGNQEEKNQEGTETFHVRFFEIDGQHQKQTGIEKKPALSLDDIRAPISTMEISGKTLVVSSTNGDVLKYSLGEDLRSRKGVIKCASLNEKEIVSKLEFVSSLPGFVIGTSASYLGIWKLADGSLLRKISLSPFSMIRTTVVQAVTSGSNQGIFLMCVYKNSSSSDKNQQNCGLFFLNEATTLVHTFERKDAPQKVLSQTETDIMTSLDVVRDTENAPYLVAGTSRGRLLLFNYRSTQCLGFIVDLDGENVGACCFHDRFSLLAAGGTKNIVIYYQDKYNNEQQ</sequence>
<dbReference type="GeneID" id="68104865"/>
<feature type="compositionally biased region" description="Polar residues" evidence="1">
    <location>
        <begin position="59"/>
        <end position="68"/>
    </location>
</feature>
<reference evidence="2 3" key="1">
    <citation type="journal article" date="2018" name="BMC Genomics">
        <title>The genome of Naegleria lovaniensis, the basis for a comparative approach to unravel pathogenicity factors of the human pathogenic amoeba N. fowleri.</title>
        <authorList>
            <person name="Liechti N."/>
            <person name="Schurch N."/>
            <person name="Bruggmann R."/>
            <person name="Wittwer M."/>
        </authorList>
    </citation>
    <scope>NUCLEOTIDE SEQUENCE [LARGE SCALE GENOMIC DNA]</scope>
    <source>
        <strain evidence="2 3">ATCC 30569</strain>
    </source>
</reference>
<organism evidence="2 3">
    <name type="scientific">Naegleria lovaniensis</name>
    <name type="common">Amoeba</name>
    <dbReference type="NCBI Taxonomy" id="51637"/>
    <lineage>
        <taxon>Eukaryota</taxon>
        <taxon>Discoba</taxon>
        <taxon>Heterolobosea</taxon>
        <taxon>Tetramitia</taxon>
        <taxon>Eutetramitia</taxon>
        <taxon>Vahlkampfiidae</taxon>
        <taxon>Naegleria</taxon>
    </lineage>
</organism>
<feature type="compositionally biased region" description="Low complexity" evidence="1">
    <location>
        <begin position="42"/>
        <end position="58"/>
    </location>
</feature>
<evidence type="ECO:0000256" key="1">
    <source>
        <dbReference type="SAM" id="MobiDB-lite"/>
    </source>
</evidence>
<name>A0AA88GX34_NAELO</name>
<proteinExistence type="predicted"/>
<dbReference type="RefSeq" id="XP_044554053.1">
    <property type="nucleotide sequence ID" value="XM_044688175.1"/>
</dbReference>
<evidence type="ECO:0000313" key="2">
    <source>
        <dbReference type="EMBL" id="KAG2392159.1"/>
    </source>
</evidence>
<gene>
    <name evidence="2" type="ORF">C9374_012411</name>
</gene>
<dbReference type="SUPFAM" id="SSF50978">
    <property type="entry name" value="WD40 repeat-like"/>
    <property type="match status" value="1"/>
</dbReference>
<feature type="region of interest" description="Disordered" evidence="1">
    <location>
        <begin position="1"/>
        <end position="68"/>
    </location>
</feature>
<dbReference type="EMBL" id="PYSW02000005">
    <property type="protein sequence ID" value="KAG2392159.1"/>
    <property type="molecule type" value="Genomic_DNA"/>
</dbReference>
<keyword evidence="3" id="KW-1185">Reference proteome</keyword>
<dbReference type="Proteomes" id="UP000816034">
    <property type="component" value="Unassembled WGS sequence"/>
</dbReference>
<comment type="caution">
    <text evidence="2">The sequence shown here is derived from an EMBL/GenBank/DDBJ whole genome shotgun (WGS) entry which is preliminary data.</text>
</comment>